<keyword evidence="7" id="KW-0804">Transcription</keyword>
<comment type="caution">
    <text evidence="12">The sequence shown here is derived from an EMBL/GenBank/DDBJ whole genome shotgun (WGS) entry which is preliminary data.</text>
</comment>
<sequence length="808" mass="90574">MGRPPSLVPPCRYCQRQFKRQEHLRRHERTHTREKPCVCECGERFARQDMLARHKRSSHKATLTHSEAGVDGPSVIEQSGEFRESPSTCPSVAPGHDDSSPRIDGLVPTPQDLLRGGTEGNPNPPLPWNGNDDLDFLFWNDLCPFSAFLPESSFDPNLSFVNAPQEHQFPPLEQQNSQAIAQGQHNTNDTLPTSSAYYPPTLRVPSSPGMRSLFPEPASINDNSHLAAIDETDPSQNRQLEGNFDPSISPWIIASSDYAVLLNQINELGTLLPPSFSLPSRYTLSRFLEGFFRGYHDHLPFLHVPSFSILSHGPEIVLPLAAAGAFYRFEHGKGYAIYHAARSLINSQLERQNREAIANLAKTSPGSASTSSINGHPHGFTEGSENQAAQFRPNKMTQYSLSLRLLQGLIVLMTLASWGNRSVVGDAIAISGQVAMLARDLGISAQDADHETKSWDNWVEQEERRRTLWVAFAQFNLQSIAFNVPPMILNQEVYLTLPACGEEWKARDARAWMSMRKLHTPDPRSFQQALRQLRQGHQIHKPSAMSAFANYVLLHGLLQEIFFARNITSLDQYPSSIQDGHARVMETALQAWQNSWGATYESTIDPLSPRGPLGFNARTLLQLAYVRLNVDIGPHRQLVSHNPAEIAHRLVDCKTIAFRRSPSVDRAILQCIHALSIRVRLGVHFIAHTQISNWSMQHSLCNLECAFLLNHWLQDIAQCIDTSGLQTIRDEERKLLSIIHSIVREADLTDLSDWPDDNAAAVRRLAVCTARLWAETYKGHHIFEISRVVGETLLMIVDILGARLPFPT</sequence>
<dbReference type="RefSeq" id="XP_024699136.1">
    <property type="nucleotide sequence ID" value="XM_024844917.1"/>
</dbReference>
<protein>
    <recommendedName>
        <fullName evidence="11">C2H2-type domain-containing protein</fullName>
    </recommendedName>
</protein>
<evidence type="ECO:0000313" key="13">
    <source>
        <dbReference type="Proteomes" id="UP000234275"/>
    </source>
</evidence>
<organism evidence="12 13">
    <name type="scientific">Aspergillus steynii IBT 23096</name>
    <dbReference type="NCBI Taxonomy" id="1392250"/>
    <lineage>
        <taxon>Eukaryota</taxon>
        <taxon>Fungi</taxon>
        <taxon>Dikarya</taxon>
        <taxon>Ascomycota</taxon>
        <taxon>Pezizomycotina</taxon>
        <taxon>Eurotiomycetes</taxon>
        <taxon>Eurotiomycetidae</taxon>
        <taxon>Eurotiales</taxon>
        <taxon>Aspergillaceae</taxon>
        <taxon>Aspergillus</taxon>
        <taxon>Aspergillus subgen. Circumdati</taxon>
    </lineage>
</organism>
<evidence type="ECO:0000256" key="3">
    <source>
        <dbReference type="ARBA" id="ARBA00022737"/>
    </source>
</evidence>
<evidence type="ECO:0000256" key="4">
    <source>
        <dbReference type="ARBA" id="ARBA00022771"/>
    </source>
</evidence>
<dbReference type="InterPro" id="IPR051059">
    <property type="entry name" value="VerF-like"/>
</dbReference>
<keyword evidence="4 9" id="KW-0863">Zinc-finger</keyword>
<feature type="domain" description="C2H2-type" evidence="11">
    <location>
        <begin position="35"/>
        <end position="64"/>
    </location>
</feature>
<feature type="region of interest" description="Disordered" evidence="10">
    <location>
        <begin position="363"/>
        <end position="386"/>
    </location>
</feature>
<dbReference type="PROSITE" id="PS00028">
    <property type="entry name" value="ZINC_FINGER_C2H2_1"/>
    <property type="match status" value="2"/>
</dbReference>
<keyword evidence="3" id="KW-0677">Repeat</keyword>
<evidence type="ECO:0000256" key="9">
    <source>
        <dbReference type="PROSITE-ProRule" id="PRU00042"/>
    </source>
</evidence>
<evidence type="ECO:0000313" key="12">
    <source>
        <dbReference type="EMBL" id="PLB43834.1"/>
    </source>
</evidence>
<dbReference type="GO" id="GO:0005634">
    <property type="term" value="C:nucleus"/>
    <property type="evidence" value="ECO:0007669"/>
    <property type="project" value="UniProtKB-SubCell"/>
</dbReference>
<keyword evidence="2" id="KW-0479">Metal-binding</keyword>
<dbReference type="SUPFAM" id="SSF57667">
    <property type="entry name" value="beta-beta-alpha zinc fingers"/>
    <property type="match status" value="1"/>
</dbReference>
<name>A0A2I2FT93_9EURO</name>
<dbReference type="GeneID" id="36552617"/>
<gene>
    <name evidence="12" type="ORF">P170DRAFT_369662</name>
</gene>
<feature type="domain" description="C2H2-type" evidence="11">
    <location>
        <begin position="9"/>
        <end position="36"/>
    </location>
</feature>
<comment type="subcellular location">
    <subcellularLocation>
        <location evidence="1">Nucleus</location>
    </subcellularLocation>
</comment>
<evidence type="ECO:0000256" key="7">
    <source>
        <dbReference type="ARBA" id="ARBA00023163"/>
    </source>
</evidence>
<dbReference type="PANTHER" id="PTHR40626:SF10">
    <property type="entry name" value="C2H2-TYPE DOMAIN-CONTAINING PROTEIN"/>
    <property type="match status" value="1"/>
</dbReference>
<keyword evidence="5" id="KW-0862">Zinc</keyword>
<evidence type="ECO:0000256" key="8">
    <source>
        <dbReference type="ARBA" id="ARBA00023242"/>
    </source>
</evidence>
<dbReference type="Proteomes" id="UP000234275">
    <property type="component" value="Unassembled WGS sequence"/>
</dbReference>
<dbReference type="GO" id="GO:0006351">
    <property type="term" value="P:DNA-templated transcription"/>
    <property type="evidence" value="ECO:0007669"/>
    <property type="project" value="InterPro"/>
</dbReference>
<dbReference type="GO" id="GO:0000785">
    <property type="term" value="C:chromatin"/>
    <property type="evidence" value="ECO:0007669"/>
    <property type="project" value="TreeGrafter"/>
</dbReference>
<dbReference type="Gene3D" id="3.30.160.60">
    <property type="entry name" value="Classic Zinc Finger"/>
    <property type="match status" value="2"/>
</dbReference>
<dbReference type="SMART" id="SM00355">
    <property type="entry name" value="ZnF_C2H2"/>
    <property type="match status" value="2"/>
</dbReference>
<evidence type="ECO:0000259" key="11">
    <source>
        <dbReference type="PROSITE" id="PS50157"/>
    </source>
</evidence>
<dbReference type="InterPro" id="IPR036236">
    <property type="entry name" value="Znf_C2H2_sf"/>
</dbReference>
<dbReference type="PROSITE" id="PS50157">
    <property type="entry name" value="ZINC_FINGER_C2H2_2"/>
    <property type="match status" value="2"/>
</dbReference>
<dbReference type="EMBL" id="MSFO01000010">
    <property type="protein sequence ID" value="PLB43834.1"/>
    <property type="molecule type" value="Genomic_DNA"/>
</dbReference>
<evidence type="ECO:0000256" key="5">
    <source>
        <dbReference type="ARBA" id="ARBA00022833"/>
    </source>
</evidence>
<dbReference type="CDD" id="cd12148">
    <property type="entry name" value="fungal_TF_MHR"/>
    <property type="match status" value="1"/>
</dbReference>
<dbReference type="InterPro" id="IPR007219">
    <property type="entry name" value="XnlR_reg_dom"/>
</dbReference>
<dbReference type="Pfam" id="PF04082">
    <property type="entry name" value="Fungal_trans"/>
    <property type="match status" value="1"/>
</dbReference>
<keyword evidence="6" id="KW-0805">Transcription regulation</keyword>
<evidence type="ECO:0000256" key="2">
    <source>
        <dbReference type="ARBA" id="ARBA00022723"/>
    </source>
</evidence>
<dbReference type="GO" id="GO:0000981">
    <property type="term" value="F:DNA-binding transcription factor activity, RNA polymerase II-specific"/>
    <property type="evidence" value="ECO:0007669"/>
    <property type="project" value="InterPro"/>
</dbReference>
<feature type="region of interest" description="Disordered" evidence="10">
    <location>
        <begin position="53"/>
        <end position="128"/>
    </location>
</feature>
<dbReference type="OrthoDB" id="654211at2759"/>
<dbReference type="STRING" id="1392250.A0A2I2FT93"/>
<accession>A0A2I2FT93</accession>
<dbReference type="AlphaFoldDB" id="A0A2I2FT93"/>
<proteinExistence type="predicted"/>
<dbReference type="PANTHER" id="PTHR40626">
    <property type="entry name" value="MIP31509P"/>
    <property type="match status" value="1"/>
</dbReference>
<dbReference type="InterPro" id="IPR013087">
    <property type="entry name" value="Znf_C2H2_type"/>
</dbReference>
<keyword evidence="13" id="KW-1185">Reference proteome</keyword>
<dbReference type="GO" id="GO:0008270">
    <property type="term" value="F:zinc ion binding"/>
    <property type="evidence" value="ECO:0007669"/>
    <property type="project" value="UniProtKB-KW"/>
</dbReference>
<dbReference type="Pfam" id="PF00096">
    <property type="entry name" value="zf-C2H2"/>
    <property type="match status" value="2"/>
</dbReference>
<reference evidence="12 13" key="1">
    <citation type="submission" date="2016-12" db="EMBL/GenBank/DDBJ databases">
        <title>The genomes of Aspergillus section Nigri reveals drivers in fungal speciation.</title>
        <authorList>
            <consortium name="DOE Joint Genome Institute"/>
            <person name="Vesth T.C."/>
            <person name="Nybo J."/>
            <person name="Theobald S."/>
            <person name="Brandl J."/>
            <person name="Frisvad J.C."/>
            <person name="Nielsen K.F."/>
            <person name="Lyhne E.K."/>
            <person name="Kogle M.E."/>
            <person name="Kuo A."/>
            <person name="Riley R."/>
            <person name="Clum A."/>
            <person name="Nolan M."/>
            <person name="Lipzen A."/>
            <person name="Salamov A."/>
            <person name="Henrissat B."/>
            <person name="Wiebenga A."/>
            <person name="De Vries R.P."/>
            <person name="Grigoriev I.V."/>
            <person name="Mortensen U.H."/>
            <person name="Andersen M.R."/>
            <person name="Baker S.E."/>
        </authorList>
    </citation>
    <scope>NUCLEOTIDE SEQUENCE [LARGE SCALE GENOMIC DNA]</scope>
    <source>
        <strain evidence="12 13">IBT 23096</strain>
    </source>
</reference>
<keyword evidence="8" id="KW-0539">Nucleus</keyword>
<feature type="compositionally biased region" description="Polar residues" evidence="10">
    <location>
        <begin position="363"/>
        <end position="374"/>
    </location>
</feature>
<dbReference type="VEuPathDB" id="FungiDB:P170DRAFT_369662"/>
<dbReference type="GO" id="GO:0000978">
    <property type="term" value="F:RNA polymerase II cis-regulatory region sequence-specific DNA binding"/>
    <property type="evidence" value="ECO:0007669"/>
    <property type="project" value="InterPro"/>
</dbReference>
<evidence type="ECO:0000256" key="1">
    <source>
        <dbReference type="ARBA" id="ARBA00004123"/>
    </source>
</evidence>
<evidence type="ECO:0000256" key="10">
    <source>
        <dbReference type="SAM" id="MobiDB-lite"/>
    </source>
</evidence>
<evidence type="ECO:0000256" key="6">
    <source>
        <dbReference type="ARBA" id="ARBA00023015"/>
    </source>
</evidence>